<dbReference type="PANTHER" id="PTHR11709:SF312">
    <property type="entry name" value="LACCASE"/>
    <property type="match status" value="1"/>
</dbReference>
<reference evidence="4 5" key="1">
    <citation type="submission" date="2024-01" db="EMBL/GenBank/DDBJ databases">
        <title>The genomes of 5 underutilized Papilionoideae crops provide insights into root nodulation and disease resistanc.</title>
        <authorList>
            <person name="Jiang F."/>
        </authorList>
    </citation>
    <scope>NUCLEOTIDE SEQUENCE [LARGE SCALE GENOMIC DNA]</scope>
    <source>
        <strain evidence="4">LVBAO_FW01</strain>
        <tissue evidence="4">Leaves</tissue>
    </source>
</reference>
<evidence type="ECO:0000256" key="1">
    <source>
        <dbReference type="ARBA" id="ARBA00010609"/>
    </source>
</evidence>
<comment type="caution">
    <text evidence="4">The sequence shown here is derived from an EMBL/GenBank/DDBJ whole genome shotgun (WGS) entry which is preliminary data.</text>
</comment>
<dbReference type="InterPro" id="IPR045087">
    <property type="entry name" value="Cu-oxidase_fam"/>
</dbReference>
<dbReference type="AlphaFoldDB" id="A0AAN9LPL6"/>
<dbReference type="EMBL" id="JAYMYQ010000004">
    <property type="protein sequence ID" value="KAK7339781.1"/>
    <property type="molecule type" value="Genomic_DNA"/>
</dbReference>
<name>A0AAN9LPL6_CANGL</name>
<evidence type="ECO:0000259" key="3">
    <source>
        <dbReference type="Pfam" id="PF07732"/>
    </source>
</evidence>
<keyword evidence="5" id="KW-1185">Reference proteome</keyword>
<evidence type="ECO:0000313" key="4">
    <source>
        <dbReference type="EMBL" id="KAK7339781.1"/>
    </source>
</evidence>
<sequence>MSIKHLYKEHVIVADNGSFPGSTIDVREGDTVIVHALNRSPYNITLHWTRRKVVVDAHAFDLQATFYGAFIIRPSLPRTFPFPQPYGEVPILLETLKINVKQGKTYLLRMVNGAIDNHLFFKIANHTFSVIAVASHLLITRQLEALFVPSITHAKAQRMTNSPQPFVFPQGRGFSMLEAFYYNLSALYTANFPDYPPTMLDFTNETLSDDYKNFYAAKSTMARKLKFNSTAI</sequence>
<dbReference type="SUPFAM" id="SSF49503">
    <property type="entry name" value="Cupredoxins"/>
    <property type="match status" value="2"/>
</dbReference>
<dbReference type="Proteomes" id="UP001367508">
    <property type="component" value="Unassembled WGS sequence"/>
</dbReference>
<organism evidence="4 5">
    <name type="scientific">Canavalia gladiata</name>
    <name type="common">Sword bean</name>
    <name type="synonym">Dolichos gladiatus</name>
    <dbReference type="NCBI Taxonomy" id="3824"/>
    <lineage>
        <taxon>Eukaryota</taxon>
        <taxon>Viridiplantae</taxon>
        <taxon>Streptophyta</taxon>
        <taxon>Embryophyta</taxon>
        <taxon>Tracheophyta</taxon>
        <taxon>Spermatophyta</taxon>
        <taxon>Magnoliopsida</taxon>
        <taxon>eudicotyledons</taxon>
        <taxon>Gunneridae</taxon>
        <taxon>Pentapetalae</taxon>
        <taxon>rosids</taxon>
        <taxon>fabids</taxon>
        <taxon>Fabales</taxon>
        <taxon>Fabaceae</taxon>
        <taxon>Papilionoideae</taxon>
        <taxon>50 kb inversion clade</taxon>
        <taxon>NPAAA clade</taxon>
        <taxon>indigoferoid/millettioid clade</taxon>
        <taxon>Phaseoleae</taxon>
        <taxon>Canavalia</taxon>
    </lineage>
</organism>
<comment type="similarity">
    <text evidence="1">Belongs to the multicopper oxidase family.</text>
</comment>
<dbReference type="Pfam" id="PF00394">
    <property type="entry name" value="Cu-oxidase"/>
    <property type="match status" value="1"/>
</dbReference>
<dbReference type="Gene3D" id="2.60.40.420">
    <property type="entry name" value="Cupredoxins - blue copper proteins"/>
    <property type="match status" value="2"/>
</dbReference>
<protein>
    <recommendedName>
        <fullName evidence="6">Plastocyanin-like domain-containing protein</fullName>
    </recommendedName>
</protein>
<evidence type="ECO:0008006" key="6">
    <source>
        <dbReference type="Google" id="ProtNLM"/>
    </source>
</evidence>
<dbReference type="PANTHER" id="PTHR11709">
    <property type="entry name" value="MULTI-COPPER OXIDASE"/>
    <property type="match status" value="1"/>
</dbReference>
<accession>A0AAN9LPL6</accession>
<proteinExistence type="inferred from homology"/>
<dbReference type="Pfam" id="PF07732">
    <property type="entry name" value="Cu-oxidase_3"/>
    <property type="match status" value="1"/>
</dbReference>
<dbReference type="InterPro" id="IPR011707">
    <property type="entry name" value="Cu-oxidase-like_N"/>
</dbReference>
<dbReference type="InterPro" id="IPR001117">
    <property type="entry name" value="Cu-oxidase_2nd"/>
</dbReference>
<dbReference type="InterPro" id="IPR008972">
    <property type="entry name" value="Cupredoxin"/>
</dbReference>
<feature type="domain" description="Plastocyanin-like" evidence="3">
    <location>
        <begin position="10"/>
        <end position="49"/>
    </location>
</feature>
<evidence type="ECO:0000313" key="5">
    <source>
        <dbReference type="Proteomes" id="UP001367508"/>
    </source>
</evidence>
<evidence type="ECO:0000259" key="2">
    <source>
        <dbReference type="Pfam" id="PF00394"/>
    </source>
</evidence>
<dbReference type="GO" id="GO:0005507">
    <property type="term" value="F:copper ion binding"/>
    <property type="evidence" value="ECO:0007669"/>
    <property type="project" value="InterPro"/>
</dbReference>
<dbReference type="GO" id="GO:0016491">
    <property type="term" value="F:oxidoreductase activity"/>
    <property type="evidence" value="ECO:0007669"/>
    <property type="project" value="TreeGrafter"/>
</dbReference>
<gene>
    <name evidence="4" type="ORF">VNO77_20463</name>
</gene>
<feature type="domain" description="Plastocyanin-like" evidence="2">
    <location>
        <begin position="94"/>
        <end position="154"/>
    </location>
</feature>